<dbReference type="Gene3D" id="3.30.420.10">
    <property type="entry name" value="Ribonuclease H-like superfamily/Ribonuclease H"/>
    <property type="match status" value="1"/>
</dbReference>
<protein>
    <submittedName>
        <fullName evidence="1">Uncharacterized protein</fullName>
    </submittedName>
</protein>
<comment type="caution">
    <text evidence="1">The sequence shown here is derived from an EMBL/GenBank/DDBJ whole genome shotgun (WGS) entry which is preliminary data.</text>
</comment>
<dbReference type="Proteomes" id="UP001054945">
    <property type="component" value="Unassembled WGS sequence"/>
</dbReference>
<organism evidence="1 2">
    <name type="scientific">Caerostris extrusa</name>
    <name type="common">Bark spider</name>
    <name type="synonym">Caerostris bankana</name>
    <dbReference type="NCBI Taxonomy" id="172846"/>
    <lineage>
        <taxon>Eukaryota</taxon>
        <taxon>Metazoa</taxon>
        <taxon>Ecdysozoa</taxon>
        <taxon>Arthropoda</taxon>
        <taxon>Chelicerata</taxon>
        <taxon>Arachnida</taxon>
        <taxon>Araneae</taxon>
        <taxon>Araneomorphae</taxon>
        <taxon>Entelegynae</taxon>
        <taxon>Araneoidea</taxon>
        <taxon>Araneidae</taxon>
        <taxon>Caerostris</taxon>
    </lineage>
</organism>
<keyword evidence="2" id="KW-1185">Reference proteome</keyword>
<dbReference type="GO" id="GO:0003676">
    <property type="term" value="F:nucleic acid binding"/>
    <property type="evidence" value="ECO:0007669"/>
    <property type="project" value="InterPro"/>
</dbReference>
<evidence type="ECO:0000313" key="1">
    <source>
        <dbReference type="EMBL" id="GIY97895.1"/>
    </source>
</evidence>
<dbReference type="EMBL" id="BPLR01018226">
    <property type="protein sequence ID" value="GIY97895.1"/>
    <property type="molecule type" value="Genomic_DNA"/>
</dbReference>
<name>A0AAV4XUN8_CAEEX</name>
<reference evidence="1 2" key="1">
    <citation type="submission" date="2021-06" db="EMBL/GenBank/DDBJ databases">
        <title>Caerostris extrusa draft genome.</title>
        <authorList>
            <person name="Kono N."/>
            <person name="Arakawa K."/>
        </authorList>
    </citation>
    <scope>NUCLEOTIDE SEQUENCE [LARGE SCALE GENOMIC DNA]</scope>
</reference>
<dbReference type="InterPro" id="IPR036397">
    <property type="entry name" value="RNaseH_sf"/>
</dbReference>
<evidence type="ECO:0000313" key="2">
    <source>
        <dbReference type="Proteomes" id="UP001054945"/>
    </source>
</evidence>
<proteinExistence type="predicted"/>
<dbReference type="AlphaFoldDB" id="A0AAV4XUN8"/>
<sequence length="105" mass="12191">MGRFGRRLLNRTLHFTIPHDHREVSDLSGVDVLDDIPANVRYNMWFQHNEAPAHFGLSVRSHLNGSIQHRWIECGRPVPRPPCLPNLSILDFFRSPKAIVYHDPM</sequence>
<gene>
    <name evidence="1" type="ORF">CEXT_533481</name>
</gene>
<accession>A0AAV4XUN8</accession>